<protein>
    <submittedName>
        <fullName evidence="10">Iron(III) transport system permease protein</fullName>
    </submittedName>
</protein>
<proteinExistence type="inferred from homology"/>
<gene>
    <name evidence="10" type="ORF">QO018_003907</name>
</gene>
<feature type="transmembrane region" description="Helical" evidence="8">
    <location>
        <begin position="199"/>
        <end position="224"/>
    </location>
</feature>
<evidence type="ECO:0000313" key="11">
    <source>
        <dbReference type="Proteomes" id="UP001244552"/>
    </source>
</evidence>
<keyword evidence="7 8" id="KW-0472">Membrane</keyword>
<evidence type="ECO:0000256" key="6">
    <source>
        <dbReference type="ARBA" id="ARBA00022989"/>
    </source>
</evidence>
<dbReference type="CDD" id="cd06261">
    <property type="entry name" value="TM_PBP2"/>
    <property type="match status" value="2"/>
</dbReference>
<dbReference type="PANTHER" id="PTHR43357">
    <property type="entry name" value="INNER MEMBRANE ABC TRANSPORTER PERMEASE PROTEIN YDCV"/>
    <property type="match status" value="1"/>
</dbReference>
<keyword evidence="2 8" id="KW-0813">Transport</keyword>
<comment type="similarity">
    <text evidence="8">Belongs to the binding-protein-dependent transport system permease family.</text>
</comment>
<evidence type="ECO:0000259" key="9">
    <source>
        <dbReference type="PROSITE" id="PS50928"/>
    </source>
</evidence>
<sequence length="548" mass="58497">MRQRILPWGALTTLCIAINALFVLFPLLTLVGNSFSGADGIGFDGLARFLATPDYLRGLRNTVVLGVAVTVAATLVGVPFAYIVARYDFPLKNFVALLPVATIIIPEVITCQSWLLVLGNNGFVTKALRDSAGIELPSFYGWGGMIFVMTLVYYTYIYLGTLAALRGFDGQLEEASRSLGRTPVETVFRVVIPTVAPAILVNAMVVFTLVVGNFAVSIILGNRIPLLSIQTYNAFVNEMGGSPVMQSTLSLVMITLVAIVLFVQKRFVERRLVQMAQGRAPAAVRVASWRGMAFAGLVLVVVLLSFLPLVTVFVAAFSESRGPLVRWGTFSLAGIERALTAGVDPILNSLKFASVATAAGIAFAVLASYLIVKKRSAATQALDYLVVLPLTISGTVLGIALVQAFNSGSMVLTGTALIMIVTYVVRRMPFSIRSAASSLYNIPDSLEEASISLGVPPLKTFLKVVVPVMWASVASAFVLMWASTLSELSASIVVYGGGLETLPIAIFRQVDSGRMGPASAYAAVLVVLIVVPIALSVKLLRIRLFATK</sequence>
<feature type="transmembrane region" description="Helical" evidence="8">
    <location>
        <begin position="408"/>
        <end position="425"/>
    </location>
</feature>
<evidence type="ECO:0000313" key="10">
    <source>
        <dbReference type="EMBL" id="MDQ0535029.1"/>
    </source>
</evidence>
<evidence type="ECO:0000256" key="3">
    <source>
        <dbReference type="ARBA" id="ARBA00022475"/>
    </source>
</evidence>
<comment type="caution">
    <text evidence="10">The sequence shown here is derived from an EMBL/GenBank/DDBJ whole genome shotgun (WGS) entry which is preliminary data.</text>
</comment>
<name>A0ABU0MNH7_9PROT</name>
<dbReference type="InterPro" id="IPR000515">
    <property type="entry name" value="MetI-like"/>
</dbReference>
<evidence type="ECO:0000256" key="8">
    <source>
        <dbReference type="RuleBase" id="RU363032"/>
    </source>
</evidence>
<evidence type="ECO:0000256" key="5">
    <source>
        <dbReference type="ARBA" id="ARBA00022692"/>
    </source>
</evidence>
<feature type="domain" description="ABC transmembrane type-1" evidence="9">
    <location>
        <begin position="59"/>
        <end position="262"/>
    </location>
</feature>
<feature type="transmembrane region" description="Helical" evidence="8">
    <location>
        <begin position="294"/>
        <end position="317"/>
    </location>
</feature>
<reference evidence="10 11" key="1">
    <citation type="submission" date="2023-07" db="EMBL/GenBank/DDBJ databases">
        <title>Genomic Encyclopedia of Type Strains, Phase IV (KMG-IV): sequencing the most valuable type-strain genomes for metagenomic binning, comparative biology and taxonomic classification.</title>
        <authorList>
            <person name="Goeker M."/>
        </authorList>
    </citation>
    <scope>NUCLEOTIDE SEQUENCE [LARGE SCALE GENOMIC DNA]</scope>
    <source>
        <strain evidence="10 11">DSM 19922</strain>
    </source>
</reference>
<dbReference type="PANTHER" id="PTHR43357:SF3">
    <property type="entry name" value="FE(3+)-TRANSPORT SYSTEM PERMEASE PROTEIN FBPB 2"/>
    <property type="match status" value="1"/>
</dbReference>
<evidence type="ECO:0000256" key="7">
    <source>
        <dbReference type="ARBA" id="ARBA00023136"/>
    </source>
</evidence>
<feature type="transmembrane region" description="Helical" evidence="8">
    <location>
        <begin position="384"/>
        <end position="402"/>
    </location>
</feature>
<dbReference type="PROSITE" id="PS50928">
    <property type="entry name" value="ABC_TM1"/>
    <property type="match status" value="2"/>
</dbReference>
<dbReference type="SUPFAM" id="SSF161098">
    <property type="entry name" value="MetI-like"/>
    <property type="match status" value="2"/>
</dbReference>
<dbReference type="InterPro" id="IPR035906">
    <property type="entry name" value="MetI-like_sf"/>
</dbReference>
<evidence type="ECO:0000256" key="1">
    <source>
        <dbReference type="ARBA" id="ARBA00004429"/>
    </source>
</evidence>
<accession>A0ABU0MNH7</accession>
<comment type="subcellular location">
    <subcellularLocation>
        <location evidence="1">Cell inner membrane</location>
        <topology evidence="1">Multi-pass membrane protein</topology>
    </subcellularLocation>
    <subcellularLocation>
        <location evidence="8">Cell membrane</location>
        <topology evidence="8">Multi-pass membrane protein</topology>
    </subcellularLocation>
</comment>
<keyword evidence="6 8" id="KW-1133">Transmembrane helix</keyword>
<feature type="transmembrane region" description="Helical" evidence="8">
    <location>
        <begin position="139"/>
        <end position="159"/>
    </location>
</feature>
<feature type="transmembrane region" description="Helical" evidence="8">
    <location>
        <begin position="244"/>
        <end position="263"/>
    </location>
</feature>
<evidence type="ECO:0000256" key="2">
    <source>
        <dbReference type="ARBA" id="ARBA00022448"/>
    </source>
</evidence>
<dbReference type="Gene3D" id="1.10.3720.10">
    <property type="entry name" value="MetI-like"/>
    <property type="match status" value="2"/>
</dbReference>
<feature type="transmembrane region" description="Helical" evidence="8">
    <location>
        <begin position="352"/>
        <end position="372"/>
    </location>
</feature>
<dbReference type="RefSeq" id="WP_209986586.1">
    <property type="nucleotide sequence ID" value="NZ_JAGINO010000019.1"/>
</dbReference>
<feature type="transmembrane region" description="Helical" evidence="8">
    <location>
        <begin position="519"/>
        <end position="540"/>
    </location>
</feature>
<dbReference type="Proteomes" id="UP001244552">
    <property type="component" value="Unassembled WGS sequence"/>
</dbReference>
<feature type="transmembrane region" description="Helical" evidence="8">
    <location>
        <begin position="63"/>
        <end position="84"/>
    </location>
</feature>
<feature type="domain" description="ABC transmembrane type-1" evidence="9">
    <location>
        <begin position="346"/>
        <end position="536"/>
    </location>
</feature>
<keyword evidence="3" id="KW-1003">Cell membrane</keyword>
<evidence type="ECO:0000256" key="4">
    <source>
        <dbReference type="ARBA" id="ARBA00022519"/>
    </source>
</evidence>
<feature type="transmembrane region" description="Helical" evidence="8">
    <location>
        <begin position="461"/>
        <end position="482"/>
    </location>
</feature>
<keyword evidence="5 8" id="KW-0812">Transmembrane</keyword>
<keyword evidence="11" id="KW-1185">Reference proteome</keyword>
<keyword evidence="4" id="KW-0997">Cell inner membrane</keyword>
<feature type="transmembrane region" description="Helical" evidence="8">
    <location>
        <begin position="5"/>
        <end position="28"/>
    </location>
</feature>
<organism evidence="10 11">
    <name type="scientific">Azospirillum picis</name>
    <dbReference type="NCBI Taxonomy" id="488438"/>
    <lineage>
        <taxon>Bacteria</taxon>
        <taxon>Pseudomonadati</taxon>
        <taxon>Pseudomonadota</taxon>
        <taxon>Alphaproteobacteria</taxon>
        <taxon>Rhodospirillales</taxon>
        <taxon>Azospirillaceae</taxon>
        <taxon>Azospirillum</taxon>
    </lineage>
</organism>
<dbReference type="Pfam" id="PF00528">
    <property type="entry name" value="BPD_transp_1"/>
    <property type="match status" value="2"/>
</dbReference>
<feature type="transmembrane region" description="Helical" evidence="8">
    <location>
        <begin position="96"/>
        <end position="119"/>
    </location>
</feature>
<dbReference type="EMBL" id="JAUSVU010000015">
    <property type="protein sequence ID" value="MDQ0535029.1"/>
    <property type="molecule type" value="Genomic_DNA"/>
</dbReference>